<comment type="similarity">
    <text evidence="1">Belongs to the glycosyl hydrolase 13 family.</text>
</comment>
<dbReference type="OrthoDB" id="550577at2759"/>
<dbReference type="Gene3D" id="2.40.30.140">
    <property type="match status" value="1"/>
</dbReference>
<comment type="caution">
    <text evidence="2">The sequence shown here is derived from an EMBL/GenBank/DDBJ whole genome shotgun (WGS) entry which is preliminary data.</text>
</comment>
<sequence>MQGFEWHVPADQCHWQRLHKAIPDLKDIGVNNIWIPPGCKGMDPSGVGATRWGSKEDLRRLVRAAQDMNIGIYWDTVLNQKAGADSTEEFTVIKVDPEGGSFPSNRGKISVLMNVGNPTDRDIILSQPLTIAGWVGLDFLKRAEQYSSMKYNWQHFTSVD</sequence>
<name>A0A9W9IZP8_9EURO</name>
<reference evidence="2" key="1">
    <citation type="submission" date="2022-11" db="EMBL/GenBank/DDBJ databases">
        <authorList>
            <person name="Petersen C."/>
        </authorList>
    </citation>
    <scope>NUCLEOTIDE SEQUENCE</scope>
    <source>
        <strain evidence="2">IBT 16849</strain>
    </source>
</reference>
<dbReference type="AlphaFoldDB" id="A0A9W9IZP8"/>
<organism evidence="2 3">
    <name type="scientific">Penicillium cf. griseofulvum</name>
    <dbReference type="NCBI Taxonomy" id="2972120"/>
    <lineage>
        <taxon>Eukaryota</taxon>
        <taxon>Fungi</taxon>
        <taxon>Dikarya</taxon>
        <taxon>Ascomycota</taxon>
        <taxon>Pezizomycotina</taxon>
        <taxon>Eurotiomycetes</taxon>
        <taxon>Eurotiomycetidae</taxon>
        <taxon>Eurotiales</taxon>
        <taxon>Aspergillaceae</taxon>
        <taxon>Penicillium</taxon>
    </lineage>
</organism>
<evidence type="ECO:0000313" key="2">
    <source>
        <dbReference type="EMBL" id="KAJ5188023.1"/>
    </source>
</evidence>
<reference evidence="2" key="2">
    <citation type="journal article" date="2023" name="IMA Fungus">
        <title>Comparative genomic study of the Penicillium genus elucidates a diverse pangenome and 15 lateral gene transfer events.</title>
        <authorList>
            <person name="Petersen C."/>
            <person name="Sorensen T."/>
            <person name="Nielsen M.R."/>
            <person name="Sondergaard T.E."/>
            <person name="Sorensen J.L."/>
            <person name="Fitzpatrick D.A."/>
            <person name="Frisvad J.C."/>
            <person name="Nielsen K.L."/>
        </authorList>
    </citation>
    <scope>NUCLEOTIDE SEQUENCE</scope>
    <source>
        <strain evidence="2">IBT 16849</strain>
    </source>
</reference>
<proteinExistence type="inferred from homology"/>
<dbReference type="Gene3D" id="3.20.20.80">
    <property type="entry name" value="Glycosidases"/>
    <property type="match status" value="1"/>
</dbReference>
<dbReference type="PANTHER" id="PTHR43447">
    <property type="entry name" value="ALPHA-AMYLASE"/>
    <property type="match status" value="1"/>
</dbReference>
<keyword evidence="2" id="KW-0378">Hydrolase</keyword>
<evidence type="ECO:0000256" key="1">
    <source>
        <dbReference type="ARBA" id="ARBA00008061"/>
    </source>
</evidence>
<dbReference type="InterPro" id="IPR017853">
    <property type="entry name" value="GH"/>
</dbReference>
<dbReference type="Gene3D" id="3.30.750.90">
    <property type="match status" value="1"/>
</dbReference>
<protein>
    <submittedName>
        <fullName evidence="2">Glycoside hydrolase superfamily</fullName>
    </submittedName>
</protein>
<dbReference type="GO" id="GO:0016787">
    <property type="term" value="F:hydrolase activity"/>
    <property type="evidence" value="ECO:0007669"/>
    <property type="project" value="UniProtKB-KW"/>
</dbReference>
<dbReference type="SUPFAM" id="SSF51445">
    <property type="entry name" value="(Trans)glycosidases"/>
    <property type="match status" value="1"/>
</dbReference>
<evidence type="ECO:0000313" key="3">
    <source>
        <dbReference type="Proteomes" id="UP001150879"/>
    </source>
</evidence>
<dbReference type="EMBL" id="JAPQKP010000005">
    <property type="protein sequence ID" value="KAJ5188023.1"/>
    <property type="molecule type" value="Genomic_DNA"/>
</dbReference>
<gene>
    <name evidence="2" type="ORF">N7472_007037</name>
</gene>
<accession>A0A9W9IZP8</accession>
<keyword evidence="3" id="KW-1185">Reference proteome</keyword>
<dbReference type="Proteomes" id="UP001150879">
    <property type="component" value="Unassembled WGS sequence"/>
</dbReference>